<accession>A0ABD1FGR3</accession>
<dbReference type="SUPFAM" id="SSF57667">
    <property type="entry name" value="beta-beta-alpha zinc fingers"/>
    <property type="match status" value="1"/>
</dbReference>
<evidence type="ECO:0000256" key="2">
    <source>
        <dbReference type="ARBA" id="ARBA00022679"/>
    </source>
</evidence>
<reference evidence="7 8" key="1">
    <citation type="submission" date="2024-05" db="EMBL/GenBank/DDBJ databases">
        <title>Genetic variation in Jamaican populations of the coffee berry borer (Hypothenemus hampei).</title>
        <authorList>
            <person name="Errbii M."/>
            <person name="Myrie A."/>
        </authorList>
    </citation>
    <scope>NUCLEOTIDE SEQUENCE [LARGE SCALE GENOMIC DNA]</scope>
    <source>
        <strain evidence="7">JA-Hopewell-2020-01-JO</strain>
        <tissue evidence="7">Whole body</tissue>
    </source>
</reference>
<dbReference type="InterPro" id="IPR027417">
    <property type="entry name" value="P-loop_NTPase"/>
</dbReference>
<dbReference type="InterPro" id="IPR018022">
    <property type="entry name" value="IPT"/>
</dbReference>
<dbReference type="PROSITE" id="PS00028">
    <property type="entry name" value="ZINC_FINGER_C2H2_1"/>
    <property type="match status" value="1"/>
</dbReference>
<feature type="domain" description="C2H2-type" evidence="6">
    <location>
        <begin position="382"/>
        <end position="404"/>
    </location>
</feature>
<dbReference type="AlphaFoldDB" id="A0ABD1FGR3"/>
<dbReference type="Gene3D" id="3.40.50.300">
    <property type="entry name" value="P-loop containing nucleotide triphosphate hydrolases"/>
    <property type="match status" value="1"/>
</dbReference>
<evidence type="ECO:0000259" key="6">
    <source>
        <dbReference type="PROSITE" id="PS00028"/>
    </source>
</evidence>
<keyword evidence="4 5" id="KW-0067">ATP-binding</keyword>
<protein>
    <recommendedName>
        <fullName evidence="6">C2H2-type domain-containing protein</fullName>
    </recommendedName>
</protein>
<evidence type="ECO:0000256" key="3">
    <source>
        <dbReference type="ARBA" id="ARBA00022741"/>
    </source>
</evidence>
<comment type="similarity">
    <text evidence="1 5">Belongs to the IPP transferase family.</text>
</comment>
<dbReference type="HAMAP" id="MF_00185">
    <property type="entry name" value="IPP_trans"/>
    <property type="match status" value="1"/>
</dbReference>
<keyword evidence="3 5" id="KW-0547">Nucleotide-binding</keyword>
<dbReference type="GO" id="GO:0005524">
    <property type="term" value="F:ATP binding"/>
    <property type="evidence" value="ECO:0007669"/>
    <property type="project" value="UniProtKB-KW"/>
</dbReference>
<evidence type="ECO:0000256" key="4">
    <source>
        <dbReference type="ARBA" id="ARBA00022840"/>
    </source>
</evidence>
<dbReference type="GO" id="GO:0016765">
    <property type="term" value="F:transferase activity, transferring alkyl or aryl (other than methyl) groups"/>
    <property type="evidence" value="ECO:0007669"/>
    <property type="project" value="UniProtKB-ARBA"/>
</dbReference>
<dbReference type="InterPro" id="IPR013087">
    <property type="entry name" value="Znf_C2H2_type"/>
</dbReference>
<evidence type="ECO:0000256" key="1">
    <source>
        <dbReference type="ARBA" id="ARBA00005842"/>
    </source>
</evidence>
<sequence length="414" mass="47899">MGQKMSKNLPIIVILGSTGTGKTKLSLELASKFNGEIIGADSMQVYKGLDIASAKATPEELAQAPHHMINILKPQEMFTVLEYRNRVLPIISDVFERNKIPIIVGGTNYYIESILWNVLVQQPDEIIMDPKDILPNKEHELPSVILHEKLKQLDPAMANRLHPNNKRKILRALEILQQKGKKLSEILEEQCVSSKSGGNLRYDNALVFWLQCNQKILDKRLDDRINQMIKEGLIDELFQFHKLYNEKRLNNDEDADYTIGIFQSIGFKEFHDYLILSESERHSETGEKMLKNSIERLKIVTRRYARKQTKWTVNRFLCRKDRQVPPIYNLDTTNVAEWDENVRKPAMEILENYISGRKCSIEPLTMLDKVSVPNVLDQTYKCETCDKILVGEHQFSIHMKSQRHKKASEKSNKL</sequence>
<evidence type="ECO:0000313" key="7">
    <source>
        <dbReference type="EMBL" id="KAL1517218.1"/>
    </source>
</evidence>
<organism evidence="7 8">
    <name type="scientific">Hypothenemus hampei</name>
    <name type="common">Coffee berry borer</name>
    <dbReference type="NCBI Taxonomy" id="57062"/>
    <lineage>
        <taxon>Eukaryota</taxon>
        <taxon>Metazoa</taxon>
        <taxon>Ecdysozoa</taxon>
        <taxon>Arthropoda</taxon>
        <taxon>Hexapoda</taxon>
        <taxon>Insecta</taxon>
        <taxon>Pterygota</taxon>
        <taxon>Neoptera</taxon>
        <taxon>Endopterygota</taxon>
        <taxon>Coleoptera</taxon>
        <taxon>Polyphaga</taxon>
        <taxon>Cucujiformia</taxon>
        <taxon>Curculionidae</taxon>
        <taxon>Scolytinae</taxon>
        <taxon>Hypothenemus</taxon>
    </lineage>
</organism>
<dbReference type="InterPro" id="IPR039657">
    <property type="entry name" value="Dimethylallyltransferase"/>
</dbReference>
<evidence type="ECO:0000256" key="5">
    <source>
        <dbReference type="RuleBase" id="RU003785"/>
    </source>
</evidence>
<evidence type="ECO:0000313" key="8">
    <source>
        <dbReference type="Proteomes" id="UP001566132"/>
    </source>
</evidence>
<gene>
    <name evidence="7" type="ORF">ABEB36_001011</name>
</gene>
<dbReference type="NCBIfam" id="TIGR00174">
    <property type="entry name" value="miaA"/>
    <property type="match status" value="1"/>
</dbReference>
<keyword evidence="8" id="KW-1185">Reference proteome</keyword>
<dbReference type="SUPFAM" id="SSF52540">
    <property type="entry name" value="P-loop containing nucleoside triphosphate hydrolases"/>
    <property type="match status" value="2"/>
</dbReference>
<keyword evidence="2 5" id="KW-0808">Transferase</keyword>
<name>A0ABD1FGR3_HYPHA</name>
<dbReference type="Proteomes" id="UP001566132">
    <property type="component" value="Unassembled WGS sequence"/>
</dbReference>
<dbReference type="Pfam" id="PF01715">
    <property type="entry name" value="IPPT"/>
    <property type="match status" value="1"/>
</dbReference>
<dbReference type="PANTHER" id="PTHR11088:SF89">
    <property type="entry name" value="TRNA DIMETHYLALLYLTRANSFERASE"/>
    <property type="match status" value="1"/>
</dbReference>
<dbReference type="InterPro" id="IPR036236">
    <property type="entry name" value="Znf_C2H2_sf"/>
</dbReference>
<proteinExistence type="inferred from homology"/>
<dbReference type="Gene3D" id="3.30.160.60">
    <property type="entry name" value="Classic Zinc Finger"/>
    <property type="match status" value="1"/>
</dbReference>
<dbReference type="EMBL" id="JBDJPC010000001">
    <property type="protein sequence ID" value="KAL1517218.1"/>
    <property type="molecule type" value="Genomic_DNA"/>
</dbReference>
<dbReference type="PANTHER" id="PTHR11088">
    <property type="entry name" value="TRNA DIMETHYLALLYLTRANSFERASE"/>
    <property type="match status" value="1"/>
</dbReference>
<dbReference type="Gene3D" id="1.10.20.140">
    <property type="match status" value="1"/>
</dbReference>
<comment type="caution">
    <text evidence="7">The sequence shown here is derived from an EMBL/GenBank/DDBJ whole genome shotgun (WGS) entry which is preliminary data.</text>
</comment>